<reference evidence="3" key="1">
    <citation type="submission" date="2019-04" db="EMBL/GenBank/DDBJ databases">
        <title>Draft genome sequence of Pseudonocardiaceae bacterium SL3-2-4.</title>
        <authorList>
            <person name="Ningsih F."/>
            <person name="Yokota A."/>
            <person name="Sakai Y."/>
            <person name="Nanatani K."/>
            <person name="Yabe S."/>
            <person name="Oetari A."/>
            <person name="Sjamsuridzal W."/>
        </authorList>
    </citation>
    <scope>NUCLEOTIDE SEQUENCE [LARGE SCALE GENOMIC DNA]</scope>
    <source>
        <strain evidence="3">SL3-2-4</strain>
    </source>
</reference>
<evidence type="ECO:0000256" key="1">
    <source>
        <dbReference type="SAM" id="MobiDB-lite"/>
    </source>
</evidence>
<evidence type="ECO:0000313" key="3">
    <source>
        <dbReference type="Proteomes" id="UP000298860"/>
    </source>
</evidence>
<comment type="caution">
    <text evidence="2">The sequence shown here is derived from an EMBL/GenBank/DDBJ whole genome shotgun (WGS) entry which is preliminary data.</text>
</comment>
<organism evidence="2 3">
    <name type="scientific">Gandjariella thermophila</name>
    <dbReference type="NCBI Taxonomy" id="1931992"/>
    <lineage>
        <taxon>Bacteria</taxon>
        <taxon>Bacillati</taxon>
        <taxon>Actinomycetota</taxon>
        <taxon>Actinomycetes</taxon>
        <taxon>Pseudonocardiales</taxon>
        <taxon>Pseudonocardiaceae</taxon>
        <taxon>Gandjariella</taxon>
    </lineage>
</organism>
<dbReference type="InterPro" id="IPR017853">
    <property type="entry name" value="GH"/>
</dbReference>
<gene>
    <name evidence="2" type="ORF">GTS_29740</name>
</gene>
<dbReference type="SUPFAM" id="SSF51445">
    <property type="entry name" value="(Trans)glycosidases"/>
    <property type="match status" value="1"/>
</dbReference>
<dbReference type="PANTHER" id="PTHR42976:SF1">
    <property type="entry name" value="GH18 DOMAIN-CONTAINING PROTEIN-RELATED"/>
    <property type="match status" value="1"/>
</dbReference>
<dbReference type="PANTHER" id="PTHR42976">
    <property type="entry name" value="BIFUNCTIONAL CHITINASE/LYSOZYME-RELATED"/>
    <property type="match status" value="1"/>
</dbReference>
<dbReference type="InterPro" id="IPR052750">
    <property type="entry name" value="GH18_Chitinase"/>
</dbReference>
<feature type="region of interest" description="Disordered" evidence="1">
    <location>
        <begin position="335"/>
        <end position="364"/>
    </location>
</feature>
<accession>A0A4D4J491</accession>
<keyword evidence="3" id="KW-1185">Reference proteome</keyword>
<sequence length="542" mass="56791">MATALVAVVEHEGARNPSAPNVTLGNRSDIGARLPDSWYGAAPYAMPLRSDPPDLPRLMAATGQQSFTLAVVRAPDDGGCRPAWDGDKPVAADTTVGKVITAVRAAGGDVSVSFGGYGGTKLGQVCGSAQATADAYQQVIDRYRLKAVDFDLEPPGYGSPDAVANELAAARILQEHNPGLYVSVTTAGSAAGTGPFGQQMLNQAKRVGFAPNNYAITPFGGGFVGSGSQISALEAFHGILMNTFGWDSATAYAREGFAGINGTSDAGEVFTQADFQAVLDYAIGHKLSRYTFFTVNRDRPCASPTDNGVCSNIPQRPGDFTTLTTRFGNATAPTASVTSAATAPPPPTAAMIPTTTTTTTRSTTTGVAVAPPVRYFAVAGPGCSNNSTGIRPVGYYTDRNTGWVTNTGGFVGSGCDGHYLSVPMSGDRYRDDENSMWWYFDTRPVLGGSCRVSVYVPDDGDIQNVGGHPTFYTVYSNDGSSGQTGQFTIDQVYNRGNWVDAGSFPVNGRGISIELHTRGQDWVGDQRTNAHHAAAQISATCT</sequence>
<dbReference type="EMBL" id="BJFL01000013">
    <property type="protein sequence ID" value="GDY31341.1"/>
    <property type="molecule type" value="Genomic_DNA"/>
</dbReference>
<dbReference type="Proteomes" id="UP000298860">
    <property type="component" value="Unassembled WGS sequence"/>
</dbReference>
<dbReference type="OrthoDB" id="99456at2"/>
<evidence type="ECO:0008006" key="4">
    <source>
        <dbReference type="Google" id="ProtNLM"/>
    </source>
</evidence>
<feature type="compositionally biased region" description="Low complexity" evidence="1">
    <location>
        <begin position="349"/>
        <end position="364"/>
    </location>
</feature>
<dbReference type="AlphaFoldDB" id="A0A4D4J491"/>
<protein>
    <recommendedName>
        <fullName evidence="4">GH18 domain-containing protein</fullName>
    </recommendedName>
</protein>
<proteinExistence type="predicted"/>
<dbReference type="Gene3D" id="3.20.20.80">
    <property type="entry name" value="Glycosidases"/>
    <property type="match status" value="1"/>
</dbReference>
<evidence type="ECO:0000313" key="2">
    <source>
        <dbReference type="EMBL" id="GDY31341.1"/>
    </source>
</evidence>
<dbReference type="RefSeq" id="WP_137814411.1">
    <property type="nucleotide sequence ID" value="NZ_BJFL01000013.1"/>
</dbReference>
<name>A0A4D4J491_9PSEU</name>